<keyword evidence="1" id="KW-1133">Transmembrane helix</keyword>
<evidence type="ECO:0000313" key="2">
    <source>
        <dbReference type="EMBL" id="GMN90446.1"/>
    </source>
</evidence>
<dbReference type="Pfam" id="PF02592">
    <property type="entry name" value="Vut_1"/>
    <property type="match status" value="1"/>
</dbReference>
<keyword evidence="1" id="KW-0472">Membrane</keyword>
<keyword evidence="1" id="KW-0812">Transmembrane</keyword>
<dbReference type="InterPro" id="IPR003744">
    <property type="entry name" value="YhhQ"/>
</dbReference>
<evidence type="ECO:0000256" key="1">
    <source>
        <dbReference type="SAM" id="Phobius"/>
    </source>
</evidence>
<feature type="transmembrane region" description="Helical" evidence="1">
    <location>
        <begin position="181"/>
        <end position="206"/>
    </location>
</feature>
<gene>
    <name evidence="2" type="ORF">fsci_19340</name>
</gene>
<proteinExistence type="predicted"/>
<evidence type="ECO:0008006" key="4">
    <source>
        <dbReference type="Google" id="ProtNLM"/>
    </source>
</evidence>
<feature type="transmembrane region" description="Helical" evidence="1">
    <location>
        <begin position="73"/>
        <end position="92"/>
    </location>
</feature>
<accession>A0ABQ6PJC0</accession>
<dbReference type="Proteomes" id="UP001628164">
    <property type="component" value="Unassembled WGS sequence"/>
</dbReference>
<comment type="caution">
    <text evidence="2">The sequence shown here is derived from an EMBL/GenBank/DDBJ whole genome shotgun (WGS) entry which is preliminary data.</text>
</comment>
<keyword evidence="3" id="KW-1185">Reference proteome</keyword>
<dbReference type="RefSeq" id="WP_407878131.1">
    <property type="nucleotide sequence ID" value="NZ_BTHG01000010.1"/>
</dbReference>
<feature type="transmembrane region" description="Helical" evidence="1">
    <location>
        <begin position="123"/>
        <end position="144"/>
    </location>
</feature>
<protein>
    <recommendedName>
        <fullName evidence="4">VUT family protein</fullName>
    </recommendedName>
</protein>
<name>A0ABQ6PJC0_9GAMM</name>
<feature type="transmembrane region" description="Helical" evidence="1">
    <location>
        <begin position="9"/>
        <end position="31"/>
    </location>
</feature>
<evidence type="ECO:0000313" key="3">
    <source>
        <dbReference type="Proteomes" id="UP001628164"/>
    </source>
</evidence>
<dbReference type="EMBL" id="BTHG01000010">
    <property type="protein sequence ID" value="GMN90446.1"/>
    <property type="molecule type" value="Genomic_DNA"/>
</dbReference>
<feature type="transmembrane region" description="Helical" evidence="1">
    <location>
        <begin position="43"/>
        <end position="66"/>
    </location>
</feature>
<reference evidence="2 3" key="1">
    <citation type="journal article" date="2024" name="Dis. Aquat. Organ.">
        <title>Francisella sciaenopsi sp. nov. isolated from diseased red drum Sciaenops ocellatus in Florida, USA.</title>
        <authorList>
            <person name="Kawahara M."/>
            <person name="Cody T.T."/>
            <person name="Yanong R.P.E."/>
            <person name="Henderson E."/>
            <person name="Yazdi Z."/>
            <person name="Soto E."/>
        </authorList>
    </citation>
    <scope>NUCLEOTIDE SEQUENCE [LARGE SCALE GENOMIC DNA]</scope>
    <source>
        <strain evidence="2 3">R22-20-7</strain>
    </source>
</reference>
<feature type="transmembrane region" description="Helical" evidence="1">
    <location>
        <begin position="151"/>
        <end position="175"/>
    </location>
</feature>
<organism evidence="2 3">
    <name type="scientific">Francisella sciaenopsi</name>
    <dbReference type="NCBI Taxonomy" id="3055034"/>
    <lineage>
        <taxon>Bacteria</taxon>
        <taxon>Pseudomonadati</taxon>
        <taxon>Pseudomonadota</taxon>
        <taxon>Gammaproteobacteria</taxon>
        <taxon>Thiotrichales</taxon>
        <taxon>Francisellaceae</taxon>
        <taxon>Francisella</taxon>
    </lineage>
</organism>
<sequence length="222" mass="25345">MIEENENRVILLVFIVVILIVIRISINILFFNQISFSFFGSDIIFRQSALLYGSVFIIFNIITYLYGAKLATFLSIISSSSEILFAFLVYSANFVCIDESANQVSNQTRAIIELSGPLLKLTLSGALASLITYIAEIYIFSIILKVFDKNILLVSFFSIFITILTHDLIMFPIMISVHEGLWRILFITVTINMTCVLLISFMMYLFKGGYDYFRSTKKNSIY</sequence>